<gene>
    <name evidence="1" type="primary">gb28584</name>
    <name evidence="1" type="ORF">PR202_gb28584</name>
</gene>
<organism evidence="1 2">
    <name type="scientific">Eleusine coracana subsp. coracana</name>
    <dbReference type="NCBI Taxonomy" id="191504"/>
    <lineage>
        <taxon>Eukaryota</taxon>
        <taxon>Viridiplantae</taxon>
        <taxon>Streptophyta</taxon>
        <taxon>Embryophyta</taxon>
        <taxon>Tracheophyta</taxon>
        <taxon>Spermatophyta</taxon>
        <taxon>Magnoliopsida</taxon>
        <taxon>Liliopsida</taxon>
        <taxon>Poales</taxon>
        <taxon>Poaceae</taxon>
        <taxon>PACMAD clade</taxon>
        <taxon>Chloridoideae</taxon>
        <taxon>Cynodonteae</taxon>
        <taxon>Eleusininae</taxon>
        <taxon>Eleusine</taxon>
    </lineage>
</organism>
<protein>
    <submittedName>
        <fullName evidence="1">Uncharacterized protein</fullName>
    </submittedName>
</protein>
<name>A0AAV5FUR5_ELECO</name>
<evidence type="ECO:0000313" key="2">
    <source>
        <dbReference type="Proteomes" id="UP001054889"/>
    </source>
</evidence>
<dbReference type="EMBL" id="BQKI01000098">
    <property type="protein sequence ID" value="GJN39463.1"/>
    <property type="molecule type" value="Genomic_DNA"/>
</dbReference>
<evidence type="ECO:0000313" key="1">
    <source>
        <dbReference type="EMBL" id="GJN39463.1"/>
    </source>
</evidence>
<reference evidence="1" key="1">
    <citation type="journal article" date="2018" name="DNA Res.">
        <title>Multiple hybrid de novo genome assembly of finger millet, an orphan allotetraploid crop.</title>
        <authorList>
            <person name="Hatakeyama M."/>
            <person name="Aluri S."/>
            <person name="Balachadran M.T."/>
            <person name="Sivarajan S.R."/>
            <person name="Patrignani A."/>
            <person name="Gruter S."/>
            <person name="Poveda L."/>
            <person name="Shimizu-Inatsugi R."/>
            <person name="Baeten J."/>
            <person name="Francoijs K.J."/>
            <person name="Nataraja K.N."/>
            <person name="Reddy Y.A.N."/>
            <person name="Phadnis S."/>
            <person name="Ravikumar R.L."/>
            <person name="Schlapbach R."/>
            <person name="Sreeman S.M."/>
            <person name="Shimizu K.K."/>
        </authorList>
    </citation>
    <scope>NUCLEOTIDE SEQUENCE</scope>
</reference>
<comment type="caution">
    <text evidence="1">The sequence shown here is derived from an EMBL/GenBank/DDBJ whole genome shotgun (WGS) entry which is preliminary data.</text>
</comment>
<proteinExistence type="predicted"/>
<keyword evidence="2" id="KW-1185">Reference proteome</keyword>
<accession>A0AAV5FUR5</accession>
<dbReference type="Proteomes" id="UP001054889">
    <property type="component" value="Unassembled WGS sequence"/>
</dbReference>
<sequence length="78" mass="8599">MAAGEPLMSLFWLAPQFFMLGTTETTFFVGSSSTARQAHRGMKSIDRHRAVLEPYRHGVTAEHDAGAGGHEESHAARW</sequence>
<dbReference type="AlphaFoldDB" id="A0AAV5FUR5"/>
<reference evidence="1" key="2">
    <citation type="submission" date="2021-12" db="EMBL/GenBank/DDBJ databases">
        <title>Resequencing data analysis of finger millet.</title>
        <authorList>
            <person name="Hatakeyama M."/>
            <person name="Aluri S."/>
            <person name="Balachadran M.T."/>
            <person name="Sivarajan S.R."/>
            <person name="Poveda L."/>
            <person name="Shimizu-Inatsugi R."/>
            <person name="Schlapbach R."/>
            <person name="Sreeman S.M."/>
            <person name="Shimizu K.K."/>
        </authorList>
    </citation>
    <scope>NUCLEOTIDE SEQUENCE</scope>
</reference>